<accession>A0A1C4UIT1</accession>
<dbReference type="AlphaFoldDB" id="A0A1C4UIT1"/>
<name>A0A1C4UIT1_9ACTN</name>
<reference evidence="2 3" key="1">
    <citation type="submission" date="2016-06" db="EMBL/GenBank/DDBJ databases">
        <authorList>
            <person name="Kjaerup R.B."/>
            <person name="Dalgaard T.S."/>
            <person name="Juul-Madsen H.R."/>
        </authorList>
    </citation>
    <scope>NUCLEOTIDE SEQUENCE [LARGE SCALE GENOMIC DNA]</scope>
    <source>
        <strain evidence="2 3">DSM 45626</strain>
    </source>
</reference>
<organism evidence="2 3">
    <name type="scientific">Micromonospora haikouensis</name>
    <dbReference type="NCBI Taxonomy" id="686309"/>
    <lineage>
        <taxon>Bacteria</taxon>
        <taxon>Bacillati</taxon>
        <taxon>Actinomycetota</taxon>
        <taxon>Actinomycetes</taxon>
        <taxon>Micromonosporales</taxon>
        <taxon>Micromonosporaceae</taxon>
        <taxon>Micromonospora</taxon>
    </lineage>
</organism>
<protein>
    <recommendedName>
        <fullName evidence="1">DUF6884 domain-containing protein</fullName>
    </recommendedName>
</protein>
<dbReference type="InterPro" id="IPR049251">
    <property type="entry name" value="DUF6884"/>
</dbReference>
<dbReference type="Proteomes" id="UP000199375">
    <property type="component" value="Unassembled WGS sequence"/>
</dbReference>
<evidence type="ECO:0000313" key="2">
    <source>
        <dbReference type="EMBL" id="SCE71541.1"/>
    </source>
</evidence>
<feature type="domain" description="DUF6884" evidence="1">
    <location>
        <begin position="107"/>
        <end position="231"/>
    </location>
</feature>
<dbReference type="Pfam" id="PF21818">
    <property type="entry name" value="DUF6884"/>
    <property type="match status" value="1"/>
</dbReference>
<dbReference type="RefSeq" id="WP_141722164.1">
    <property type="nucleotide sequence ID" value="NZ_FMCW01000003.1"/>
</dbReference>
<evidence type="ECO:0000259" key="1">
    <source>
        <dbReference type="Pfam" id="PF21818"/>
    </source>
</evidence>
<gene>
    <name evidence="2" type="ORF">GA0070558_103279</name>
</gene>
<evidence type="ECO:0000313" key="3">
    <source>
        <dbReference type="Proteomes" id="UP000199375"/>
    </source>
</evidence>
<proteinExistence type="predicted"/>
<sequence>MNRPSDNHGCHMLPQLDTATGHLAAHMADLTAARTPSEALAAIARMEVAAREAREWLAVDLVLNQGWSYADVARPLGITRQAASKAYADPVNTRMRQTLLSRAETLVIVGCGGAKLDRPAPAGRMYTGSYHQACRRAADRLGGRLLILSARHGLITPDTWIEPYELRMGQTGAVTVPILRAQARRLGIDSAGTVTVLAGRDYADAVSAIWPHAARPLDTARGIGPQMAALAELARGTTTQVAPGIGADRSAA</sequence>
<dbReference type="EMBL" id="FMCW01000003">
    <property type="protein sequence ID" value="SCE71541.1"/>
    <property type="molecule type" value="Genomic_DNA"/>
</dbReference>